<dbReference type="RefSeq" id="WP_105917568.1">
    <property type="nucleotide sequence ID" value="NZ_CP021072.1"/>
</dbReference>
<evidence type="ECO:0000313" key="2">
    <source>
        <dbReference type="Proteomes" id="UP000273809"/>
    </source>
</evidence>
<dbReference type="Proteomes" id="UP000273809">
    <property type="component" value="Chromosome"/>
</dbReference>
<reference evidence="1 2" key="1">
    <citation type="submission" date="2018-10" db="EMBL/GenBank/DDBJ databases">
        <title>Complete genome sequences of Arcobacter cryaerophilus strains ATCC 43158 and ATCC 49615.</title>
        <authorList>
            <person name="Miller W.G."/>
            <person name="Yee E."/>
            <person name="Bono J.L."/>
        </authorList>
    </citation>
    <scope>NUCLEOTIDE SEQUENCE [LARGE SCALE GENOMIC DNA]</scope>
    <source>
        <strain evidence="1 2">ATCC 43158</strain>
    </source>
</reference>
<name>A0AAD0X864_9BACT</name>
<dbReference type="Gene3D" id="3.30.40.220">
    <property type="match status" value="1"/>
</dbReference>
<dbReference type="KEGG" id="acre:ACRYA_0196"/>
<dbReference type="GeneID" id="56460425"/>
<proteinExistence type="predicted"/>
<dbReference type="AlphaFoldDB" id="A0AAD0X864"/>
<evidence type="ECO:0008006" key="3">
    <source>
        <dbReference type="Google" id="ProtNLM"/>
    </source>
</evidence>
<sequence length="130" mass="15481">MSTEYSKEQKIASNKYSGIKSRVKKKPGYDLENFWKREEFIKWYIQTEKKCFYCNSTDIEIKSFYERTTSKRKITRGKNLEIDRKEDKEYSEDNCTFICYWCNNAKSDVFFSDEFKSIGLAIGSVIKSNC</sequence>
<gene>
    <name evidence="1" type="ORF">ACRYA_0196</name>
</gene>
<evidence type="ECO:0000313" key="1">
    <source>
        <dbReference type="EMBL" id="AYJ79359.1"/>
    </source>
</evidence>
<accession>A0AAD0X864</accession>
<protein>
    <recommendedName>
        <fullName evidence="3">HNH domain-containing protein</fullName>
    </recommendedName>
</protein>
<dbReference type="EMBL" id="CP032823">
    <property type="protein sequence ID" value="AYJ79359.1"/>
    <property type="molecule type" value="Genomic_DNA"/>
</dbReference>
<organism evidence="1 2">
    <name type="scientific">Aliarcobacter cryaerophilus ATCC 43158</name>
    <dbReference type="NCBI Taxonomy" id="1032070"/>
    <lineage>
        <taxon>Bacteria</taxon>
        <taxon>Pseudomonadati</taxon>
        <taxon>Campylobacterota</taxon>
        <taxon>Epsilonproteobacteria</taxon>
        <taxon>Campylobacterales</taxon>
        <taxon>Arcobacteraceae</taxon>
        <taxon>Aliarcobacter</taxon>
    </lineage>
</organism>